<dbReference type="STRING" id="1073090.A0A1L9SB41"/>
<keyword evidence="4" id="KW-0804">Transcription</keyword>
<evidence type="ECO:0000256" key="2">
    <source>
        <dbReference type="ARBA" id="ARBA00023015"/>
    </source>
</evidence>
<sequence length="579" mass="65096">RSKLRKGTFSCWECKNRKRRCEFKPGSGSACVSCQRRGLPCISQEHPNTESSGYQEVERRIEQVEALVRRLVEQNGPCSFQQPRGEASPAAIATGSWNSRKLLPSPLPTAGQEMLNRCCSLSGYLHSILPSPTVIRLIFSRAKSFTRPLRLFQHSLRGLNDGALRASGGVPDNPHPVFLARTLIQIAVCLQQLDDAAISDQPELHLGEPIRNAACRFFDAASRHVTSQDLLVDSLDGLETLMLEACYHVTVGNIRVAWLTFRRAVSIAQSMSLHRSTGKADRRGEYLWFRLVYSDRFSSLILGLPSAVADDAGLASEDILVRSSSTERLERIHAVIVGRIIVRNLRMQRLDHGSKDEIYEETLEIDHQLKQATKSLPSSWWIVGNLHHTNTDGEIMEKTARLLAQLHYYYVLILLHQPHLLYKPRPSSRAALIPDSLDGTYSKLVLPPASRELLSRFIVLRNVYNIPSYRALDDKALTAAMMLLLLHIDGHRLGRENALDHQRLSDIGTIHGVMEKIENLSHWNTNHEGHSSRMQALRNLIDIEARVADGAKYSFWSEIGPVEGEEYSLKLSVPYFGTV</sequence>
<name>A0A1L9SB41_9EURO</name>
<dbReference type="Pfam" id="PF04082">
    <property type="entry name" value="Fungal_trans"/>
    <property type="match status" value="1"/>
</dbReference>
<dbReference type="RefSeq" id="XP_022578839.1">
    <property type="nucleotide sequence ID" value="XM_022728428.1"/>
</dbReference>
<dbReference type="Pfam" id="PF00172">
    <property type="entry name" value="Zn_clus"/>
    <property type="match status" value="1"/>
</dbReference>
<dbReference type="GO" id="GO:0006351">
    <property type="term" value="P:DNA-templated transcription"/>
    <property type="evidence" value="ECO:0007669"/>
    <property type="project" value="InterPro"/>
</dbReference>
<dbReference type="InterPro" id="IPR001138">
    <property type="entry name" value="Zn2Cys6_DnaBD"/>
</dbReference>
<dbReference type="VEuPathDB" id="FungiDB:ASPZODRAFT_51155"/>
<evidence type="ECO:0000256" key="5">
    <source>
        <dbReference type="ARBA" id="ARBA00023242"/>
    </source>
</evidence>
<evidence type="ECO:0000259" key="6">
    <source>
        <dbReference type="PROSITE" id="PS00463"/>
    </source>
</evidence>
<dbReference type="SMART" id="SM00066">
    <property type="entry name" value="GAL4"/>
    <property type="match status" value="1"/>
</dbReference>
<protein>
    <recommendedName>
        <fullName evidence="6">Zn(2)-C6 fungal-type domain-containing protein</fullName>
    </recommendedName>
</protein>
<dbReference type="CDD" id="cd12148">
    <property type="entry name" value="fungal_TF_MHR"/>
    <property type="match status" value="1"/>
</dbReference>
<dbReference type="InterPro" id="IPR007219">
    <property type="entry name" value="XnlR_reg_dom"/>
</dbReference>
<dbReference type="PANTHER" id="PTHR47840:SF1">
    <property type="entry name" value="ZN(II)2CYS6 TRANSCRIPTION FACTOR (EUROFUNG)"/>
    <property type="match status" value="1"/>
</dbReference>
<dbReference type="AlphaFoldDB" id="A0A1L9SB41"/>
<keyword evidence="2" id="KW-0805">Transcription regulation</keyword>
<dbReference type="PROSITE" id="PS00463">
    <property type="entry name" value="ZN2_CY6_FUNGAL_1"/>
    <property type="match status" value="1"/>
</dbReference>
<keyword evidence="3" id="KW-0238">DNA-binding</keyword>
<evidence type="ECO:0000313" key="7">
    <source>
        <dbReference type="EMBL" id="OJJ44329.1"/>
    </source>
</evidence>
<reference evidence="8" key="1">
    <citation type="journal article" date="2017" name="Genome Biol.">
        <title>Comparative genomics reveals high biological diversity and specific adaptations in the industrially and medically important fungal genus Aspergillus.</title>
        <authorList>
            <person name="de Vries R.P."/>
            <person name="Riley R."/>
            <person name="Wiebenga A."/>
            <person name="Aguilar-Osorio G."/>
            <person name="Amillis S."/>
            <person name="Uchima C.A."/>
            <person name="Anderluh G."/>
            <person name="Asadollahi M."/>
            <person name="Askin M."/>
            <person name="Barry K."/>
            <person name="Battaglia E."/>
            <person name="Bayram O."/>
            <person name="Benocci T."/>
            <person name="Braus-Stromeyer S.A."/>
            <person name="Caldana C."/>
            <person name="Canovas D."/>
            <person name="Cerqueira G.C."/>
            <person name="Chen F."/>
            <person name="Chen W."/>
            <person name="Choi C."/>
            <person name="Clum A."/>
            <person name="Dos Santos R.A."/>
            <person name="Damasio A.R."/>
            <person name="Diallinas G."/>
            <person name="Emri T."/>
            <person name="Fekete E."/>
            <person name="Flipphi M."/>
            <person name="Freyberg S."/>
            <person name="Gallo A."/>
            <person name="Gournas C."/>
            <person name="Habgood R."/>
            <person name="Hainaut M."/>
            <person name="Harispe M.L."/>
            <person name="Henrissat B."/>
            <person name="Hilden K.S."/>
            <person name="Hope R."/>
            <person name="Hossain A."/>
            <person name="Karabika E."/>
            <person name="Karaffa L."/>
            <person name="Karanyi Z."/>
            <person name="Krasevec N."/>
            <person name="Kuo A."/>
            <person name="Kusch H."/>
            <person name="LaButti K."/>
            <person name="Lagendijk E.L."/>
            <person name="Lapidus A."/>
            <person name="Levasseur A."/>
            <person name="Lindquist E."/>
            <person name="Lipzen A."/>
            <person name="Logrieco A.F."/>
            <person name="MacCabe A."/>
            <person name="Maekelae M.R."/>
            <person name="Malavazi I."/>
            <person name="Melin P."/>
            <person name="Meyer V."/>
            <person name="Mielnichuk N."/>
            <person name="Miskei M."/>
            <person name="Molnar A.P."/>
            <person name="Mule G."/>
            <person name="Ngan C.Y."/>
            <person name="Orejas M."/>
            <person name="Orosz E."/>
            <person name="Ouedraogo J.P."/>
            <person name="Overkamp K.M."/>
            <person name="Park H.-S."/>
            <person name="Perrone G."/>
            <person name="Piumi F."/>
            <person name="Punt P.J."/>
            <person name="Ram A.F."/>
            <person name="Ramon A."/>
            <person name="Rauscher S."/>
            <person name="Record E."/>
            <person name="Riano-Pachon D.M."/>
            <person name="Robert V."/>
            <person name="Roehrig J."/>
            <person name="Ruller R."/>
            <person name="Salamov A."/>
            <person name="Salih N.S."/>
            <person name="Samson R.A."/>
            <person name="Sandor E."/>
            <person name="Sanguinetti M."/>
            <person name="Schuetze T."/>
            <person name="Sepcic K."/>
            <person name="Shelest E."/>
            <person name="Sherlock G."/>
            <person name="Sophianopoulou V."/>
            <person name="Squina F.M."/>
            <person name="Sun H."/>
            <person name="Susca A."/>
            <person name="Todd R.B."/>
            <person name="Tsang A."/>
            <person name="Unkles S.E."/>
            <person name="van de Wiele N."/>
            <person name="van Rossen-Uffink D."/>
            <person name="Oliveira J.V."/>
            <person name="Vesth T.C."/>
            <person name="Visser J."/>
            <person name="Yu J.-H."/>
            <person name="Zhou M."/>
            <person name="Andersen M.R."/>
            <person name="Archer D.B."/>
            <person name="Baker S.E."/>
            <person name="Benoit I."/>
            <person name="Brakhage A.A."/>
            <person name="Braus G.H."/>
            <person name="Fischer R."/>
            <person name="Frisvad J.C."/>
            <person name="Goldman G.H."/>
            <person name="Houbraken J."/>
            <person name="Oakley B."/>
            <person name="Pocsi I."/>
            <person name="Scazzocchio C."/>
            <person name="Seiboth B."/>
            <person name="vanKuyk P.A."/>
            <person name="Wortman J."/>
            <person name="Dyer P.S."/>
            <person name="Grigoriev I.V."/>
        </authorList>
    </citation>
    <scope>NUCLEOTIDE SEQUENCE [LARGE SCALE GENOMIC DNA]</scope>
    <source>
        <strain evidence="8">CBS 506.65</strain>
    </source>
</reference>
<evidence type="ECO:0000256" key="3">
    <source>
        <dbReference type="ARBA" id="ARBA00023125"/>
    </source>
</evidence>
<keyword evidence="8" id="KW-1185">Reference proteome</keyword>
<gene>
    <name evidence="7" type="ORF">ASPZODRAFT_51155</name>
</gene>
<feature type="domain" description="Zn(2)-C6 fungal-type" evidence="6">
    <location>
        <begin position="10"/>
        <end position="41"/>
    </location>
</feature>
<keyword evidence="1" id="KW-0479">Metal-binding</keyword>
<feature type="non-terminal residue" evidence="7">
    <location>
        <position position="1"/>
    </location>
</feature>
<organism evidence="7 8">
    <name type="scientific">Penicilliopsis zonata CBS 506.65</name>
    <dbReference type="NCBI Taxonomy" id="1073090"/>
    <lineage>
        <taxon>Eukaryota</taxon>
        <taxon>Fungi</taxon>
        <taxon>Dikarya</taxon>
        <taxon>Ascomycota</taxon>
        <taxon>Pezizomycotina</taxon>
        <taxon>Eurotiomycetes</taxon>
        <taxon>Eurotiomycetidae</taxon>
        <taxon>Eurotiales</taxon>
        <taxon>Aspergillaceae</taxon>
        <taxon>Penicilliopsis</taxon>
    </lineage>
</organism>
<dbReference type="SMART" id="SM00906">
    <property type="entry name" value="Fungal_trans"/>
    <property type="match status" value="1"/>
</dbReference>
<evidence type="ECO:0000256" key="1">
    <source>
        <dbReference type="ARBA" id="ARBA00022723"/>
    </source>
</evidence>
<evidence type="ECO:0000313" key="8">
    <source>
        <dbReference type="Proteomes" id="UP000184188"/>
    </source>
</evidence>
<dbReference type="EMBL" id="KV878348">
    <property type="protein sequence ID" value="OJJ44329.1"/>
    <property type="molecule type" value="Genomic_DNA"/>
</dbReference>
<keyword evidence="5" id="KW-0539">Nucleus</keyword>
<proteinExistence type="predicted"/>
<dbReference type="Gene3D" id="4.10.240.10">
    <property type="entry name" value="Zn(2)-C6 fungal-type DNA-binding domain"/>
    <property type="match status" value="1"/>
</dbReference>
<dbReference type="PANTHER" id="PTHR47840">
    <property type="entry name" value="ZN(II)2CYS6 TRANSCRIPTION FACTOR (EUROFUNG)-RELATED"/>
    <property type="match status" value="1"/>
</dbReference>
<accession>A0A1L9SB41</accession>
<dbReference type="Proteomes" id="UP000184188">
    <property type="component" value="Unassembled WGS sequence"/>
</dbReference>
<feature type="non-terminal residue" evidence="7">
    <location>
        <position position="579"/>
    </location>
</feature>
<dbReference type="GeneID" id="34614892"/>
<dbReference type="OrthoDB" id="5392779at2759"/>
<dbReference type="GO" id="GO:0003677">
    <property type="term" value="F:DNA binding"/>
    <property type="evidence" value="ECO:0007669"/>
    <property type="project" value="UniProtKB-KW"/>
</dbReference>
<dbReference type="SUPFAM" id="SSF57701">
    <property type="entry name" value="Zn2/Cys6 DNA-binding domain"/>
    <property type="match status" value="1"/>
</dbReference>
<dbReference type="GO" id="GO:0000981">
    <property type="term" value="F:DNA-binding transcription factor activity, RNA polymerase II-specific"/>
    <property type="evidence" value="ECO:0007669"/>
    <property type="project" value="InterPro"/>
</dbReference>
<dbReference type="InterPro" id="IPR036864">
    <property type="entry name" value="Zn2-C6_fun-type_DNA-bd_sf"/>
</dbReference>
<dbReference type="GO" id="GO:0008270">
    <property type="term" value="F:zinc ion binding"/>
    <property type="evidence" value="ECO:0007669"/>
    <property type="project" value="InterPro"/>
</dbReference>
<evidence type="ECO:0000256" key="4">
    <source>
        <dbReference type="ARBA" id="ARBA00023163"/>
    </source>
</evidence>